<dbReference type="GO" id="GO:0000981">
    <property type="term" value="F:DNA-binding transcription factor activity, RNA polymerase II-specific"/>
    <property type="evidence" value="ECO:0007669"/>
    <property type="project" value="InterPro"/>
</dbReference>
<evidence type="ECO:0000313" key="4">
    <source>
        <dbReference type="Proteomes" id="UP000054988"/>
    </source>
</evidence>
<organism evidence="3 4">
    <name type="scientific">Moniliophthora roreri</name>
    <name type="common">Frosty pod rot fungus</name>
    <name type="synonym">Monilia roreri</name>
    <dbReference type="NCBI Taxonomy" id="221103"/>
    <lineage>
        <taxon>Eukaryota</taxon>
        <taxon>Fungi</taxon>
        <taxon>Dikarya</taxon>
        <taxon>Basidiomycota</taxon>
        <taxon>Agaricomycotina</taxon>
        <taxon>Agaricomycetes</taxon>
        <taxon>Agaricomycetidae</taxon>
        <taxon>Agaricales</taxon>
        <taxon>Marasmiineae</taxon>
        <taxon>Marasmiaceae</taxon>
        <taxon>Moniliophthora</taxon>
    </lineage>
</organism>
<dbReference type="SUPFAM" id="SSF57701">
    <property type="entry name" value="Zn2/Cys6 DNA-binding domain"/>
    <property type="match status" value="1"/>
</dbReference>
<evidence type="ECO:0000313" key="3">
    <source>
        <dbReference type="EMBL" id="KTB35446.1"/>
    </source>
</evidence>
<dbReference type="EMBL" id="LATX01001990">
    <property type="protein sequence ID" value="KTB35446.1"/>
    <property type="molecule type" value="Genomic_DNA"/>
</dbReference>
<feature type="region of interest" description="Disordered" evidence="1">
    <location>
        <begin position="396"/>
        <end position="431"/>
    </location>
</feature>
<dbReference type="InterPro" id="IPR001138">
    <property type="entry name" value="Zn2Cys6_DnaBD"/>
</dbReference>
<protein>
    <recommendedName>
        <fullName evidence="2">Zn(2)-C6 fungal-type domain-containing protein</fullName>
    </recommendedName>
</protein>
<dbReference type="InterPro" id="IPR036864">
    <property type="entry name" value="Zn2-C6_fun-type_DNA-bd_sf"/>
</dbReference>
<dbReference type="Gene3D" id="4.10.240.10">
    <property type="entry name" value="Zn(2)-C6 fungal-type DNA-binding domain"/>
    <property type="match status" value="1"/>
</dbReference>
<comment type="caution">
    <text evidence="3">The sequence shown here is derived from an EMBL/GenBank/DDBJ whole genome shotgun (WGS) entry which is preliminary data.</text>
</comment>
<dbReference type="GO" id="GO:0008270">
    <property type="term" value="F:zinc ion binding"/>
    <property type="evidence" value="ECO:0007669"/>
    <property type="project" value="InterPro"/>
</dbReference>
<gene>
    <name evidence="3" type="ORF">WG66_12044</name>
</gene>
<accession>A0A0W0FGP0</accession>
<dbReference type="eggNOG" id="ENOG502RSE3">
    <property type="taxonomic scope" value="Eukaryota"/>
</dbReference>
<dbReference type="Proteomes" id="UP000054988">
    <property type="component" value="Unassembled WGS sequence"/>
</dbReference>
<dbReference type="SMART" id="SM00066">
    <property type="entry name" value="GAL4"/>
    <property type="match status" value="1"/>
</dbReference>
<name>A0A0W0FGP0_MONRR</name>
<feature type="compositionally biased region" description="Low complexity" evidence="1">
    <location>
        <begin position="24"/>
        <end position="36"/>
    </location>
</feature>
<feature type="region of interest" description="Disordered" evidence="1">
    <location>
        <begin position="1"/>
        <end position="40"/>
    </location>
</feature>
<feature type="compositionally biased region" description="Pro residues" evidence="1">
    <location>
        <begin position="331"/>
        <end position="341"/>
    </location>
</feature>
<evidence type="ECO:0000256" key="1">
    <source>
        <dbReference type="SAM" id="MobiDB-lite"/>
    </source>
</evidence>
<evidence type="ECO:0000259" key="2">
    <source>
        <dbReference type="PROSITE" id="PS50048"/>
    </source>
</evidence>
<dbReference type="CDD" id="cd00067">
    <property type="entry name" value="GAL4"/>
    <property type="match status" value="1"/>
</dbReference>
<feature type="region of interest" description="Disordered" evidence="1">
    <location>
        <begin position="285"/>
        <end position="354"/>
    </location>
</feature>
<proteinExistence type="predicted"/>
<dbReference type="PROSITE" id="PS50048">
    <property type="entry name" value="ZN2_CY6_FUNGAL_2"/>
    <property type="match status" value="1"/>
</dbReference>
<dbReference type="AlphaFoldDB" id="A0A0W0FGP0"/>
<sequence length="431" mass="47668">MSVNHLPQHAVRCPASSTHNSTVPSQSINQPSSSSHHSSDFARFMQEEDDKFYETFPGARLQQYQSWSTHRMGDGIFGGNYAFHYQSASSSLQPPPTVVNECLIEQPPIAQTEPVAYLEPVPCQSPHQVYSSPAPFHTDIYQPEITNQHDAEALYTYGESTPSGDVKHSQNYSSLAQATFDNISPCHIDGDCAPAQRYSPIQPLQHVPYTEPARQPLAQSHVEAPVMDYLPGPESPEALYSPIENATPPVYSNDPAIKPLSLPLPRQQPILPSRPPVSPIKNTFEFNSTEDSPALAGDDLAKPLNPRKRRRIGVEQPAAEVPRSFIYKIPLPKPNHVPAPKVPKRRPSTPQSSEKKSLALACFFCRGRKIACGPQDPNSPDRTCGQCHRRSLKCEYPTESRRGMRKRKSTVVTDLPPDEEQDLGGLGSQLS</sequence>
<dbReference type="PROSITE" id="PS00463">
    <property type="entry name" value="ZN2_CY6_FUNGAL_1"/>
    <property type="match status" value="1"/>
</dbReference>
<reference evidence="3 4" key="1">
    <citation type="submission" date="2015-12" db="EMBL/GenBank/DDBJ databases">
        <title>Draft genome sequence of Moniliophthora roreri, the causal agent of frosty pod rot of cacao.</title>
        <authorList>
            <person name="Aime M.C."/>
            <person name="Diaz-Valderrama J.R."/>
            <person name="Kijpornyongpan T."/>
            <person name="Phillips-Mora W."/>
        </authorList>
    </citation>
    <scope>NUCLEOTIDE SEQUENCE [LARGE SCALE GENOMIC DNA]</scope>
    <source>
        <strain evidence="3 4">MCA 2952</strain>
    </source>
</reference>
<dbReference type="Pfam" id="PF00172">
    <property type="entry name" value="Zn_clus"/>
    <property type="match status" value="1"/>
</dbReference>
<feature type="domain" description="Zn(2)-C6 fungal-type" evidence="2">
    <location>
        <begin position="361"/>
        <end position="396"/>
    </location>
</feature>